<evidence type="ECO:0000256" key="1">
    <source>
        <dbReference type="SAM" id="Coils"/>
    </source>
</evidence>
<reference evidence="2 3" key="1">
    <citation type="submission" date="2016-09" db="EMBL/GenBank/DDBJ databases">
        <authorList>
            <person name="Capua I."/>
            <person name="De Benedictis P."/>
            <person name="Joannis T."/>
            <person name="Lombin L.H."/>
            <person name="Cattoli G."/>
        </authorList>
    </citation>
    <scope>NUCLEOTIDE SEQUENCE [LARGE SCALE GENOMIC DNA]</scope>
    <source>
        <strain evidence="2 3">NIO-1002</strain>
    </source>
</reference>
<name>A0A1G6HBV9_9MICO</name>
<evidence type="ECO:0008006" key="4">
    <source>
        <dbReference type="Google" id="ProtNLM"/>
    </source>
</evidence>
<keyword evidence="1" id="KW-0175">Coiled coil</keyword>
<proteinExistence type="predicted"/>
<dbReference type="EMBL" id="FMYG01000002">
    <property type="protein sequence ID" value="SDB91759.1"/>
    <property type="molecule type" value="Genomic_DNA"/>
</dbReference>
<dbReference type="RefSeq" id="WP_058231298.1">
    <property type="nucleotide sequence ID" value="NZ_FMYG01000002.1"/>
</dbReference>
<organism evidence="2 3">
    <name type="scientific">Microbacterium enclense</name>
    <dbReference type="NCBI Taxonomy" id="993073"/>
    <lineage>
        <taxon>Bacteria</taxon>
        <taxon>Bacillati</taxon>
        <taxon>Actinomycetota</taxon>
        <taxon>Actinomycetes</taxon>
        <taxon>Micrococcales</taxon>
        <taxon>Microbacteriaceae</taxon>
        <taxon>Microbacterium</taxon>
    </lineage>
</organism>
<feature type="coiled-coil region" evidence="1">
    <location>
        <begin position="76"/>
        <end position="110"/>
    </location>
</feature>
<sequence>MTLSLSDIPPCPADPEELRRLAASLETASSATRLATDHVLFTWGLLPGVYHAPEASELQQSLRQLGPASAEIDAGLRNARAAIETLADDLEAADRRRDALIARLREHEATASLAFPEASDPLGRRLADVERGDRELAFRREYAALVEDWDAAARACAAALRAIPDVSWTLARDLPAEETVLANPSTSVLDEAALPLLHRLARRDGADAARLLRQNPQWADIIRRGQPDAVATWWASLSPTTAAALVAGVPALIGNLDGVALADRVAANRARAAGHLADLRAKRDRALGLHGPAGAPRARVVPSANVNRIDREIAYFQAVAAGRKLLYAWDPSHGSLIEMSGDPSTAKAALFVVPGTNTTADSFYVEEPITRFANWQVRGGRESVVAFTVMTGPMPQLDEILSGGGPQWNHYAEDRAPEYAQFVKGVQAADPSLWTMSYEHSYGGGVGSAAEAYGGTVNARFLAASVGAADDYTPSADTAYFSAQGPDDINRYYAGLQLGPFGFGTRPESISDVNIVASGLPGVDPLNVALGAPFVIAASVDHHNRLMSDDEEVNGTVLNTVNQILNESRAEE</sequence>
<evidence type="ECO:0000313" key="3">
    <source>
        <dbReference type="Proteomes" id="UP000183203"/>
    </source>
</evidence>
<accession>A0A1G6HBV9</accession>
<protein>
    <recommendedName>
        <fullName evidence="4">Alpha/beta hydrolase</fullName>
    </recommendedName>
</protein>
<dbReference type="OrthoDB" id="5105307at2"/>
<evidence type="ECO:0000313" key="2">
    <source>
        <dbReference type="EMBL" id="SDB91759.1"/>
    </source>
</evidence>
<dbReference type="AlphaFoldDB" id="A0A1G6HBV9"/>
<dbReference type="Proteomes" id="UP000183203">
    <property type="component" value="Unassembled WGS sequence"/>
</dbReference>
<dbReference type="STRING" id="993073.AS029_03915"/>
<gene>
    <name evidence="2" type="ORF">SAMN05216418_1029</name>
</gene>